<gene>
    <name evidence="3" type="ORF">SAMN05660359_02972</name>
</gene>
<feature type="transmembrane region" description="Helical" evidence="2">
    <location>
        <begin position="56"/>
        <end position="74"/>
    </location>
</feature>
<organism evidence="3 4">
    <name type="scientific">Geodermatophilus obscurus</name>
    <dbReference type="NCBI Taxonomy" id="1861"/>
    <lineage>
        <taxon>Bacteria</taxon>
        <taxon>Bacillati</taxon>
        <taxon>Actinomycetota</taxon>
        <taxon>Actinomycetes</taxon>
        <taxon>Geodermatophilales</taxon>
        <taxon>Geodermatophilaceae</taxon>
        <taxon>Geodermatophilus</taxon>
    </lineage>
</organism>
<feature type="transmembrane region" description="Helical" evidence="2">
    <location>
        <begin position="20"/>
        <end position="41"/>
    </location>
</feature>
<name>A0A1I5GNW3_9ACTN</name>
<accession>A0A1I5GNW3</accession>
<dbReference type="AlphaFoldDB" id="A0A1I5GNW3"/>
<keyword evidence="2" id="KW-1133">Transmembrane helix</keyword>
<evidence type="ECO:0000313" key="4">
    <source>
        <dbReference type="Proteomes" id="UP000183642"/>
    </source>
</evidence>
<evidence type="ECO:0000256" key="2">
    <source>
        <dbReference type="SAM" id="Phobius"/>
    </source>
</evidence>
<protein>
    <submittedName>
        <fullName evidence="3">Uncharacterized protein</fullName>
    </submittedName>
</protein>
<sequence length="110" mass="11266">MSSSTSGSGGTKQAAGAFDVRNVIAALIGFYGVVLVLLGLFSDTAADRERTGDVNANLWAGLAMLVFAAAFALWSRLRPIAVDAPPDRQDPEDDGRGAGSGAAGPSLRKD</sequence>
<proteinExistence type="predicted"/>
<keyword evidence="2" id="KW-0472">Membrane</keyword>
<keyword evidence="4" id="KW-1185">Reference proteome</keyword>
<dbReference type="EMBL" id="FOWE01000007">
    <property type="protein sequence ID" value="SFO37652.1"/>
    <property type="molecule type" value="Genomic_DNA"/>
</dbReference>
<evidence type="ECO:0000313" key="3">
    <source>
        <dbReference type="EMBL" id="SFO37652.1"/>
    </source>
</evidence>
<dbReference type="Proteomes" id="UP000183642">
    <property type="component" value="Unassembled WGS sequence"/>
</dbReference>
<keyword evidence="2" id="KW-0812">Transmembrane</keyword>
<reference evidence="4" key="1">
    <citation type="submission" date="2016-10" db="EMBL/GenBank/DDBJ databases">
        <authorList>
            <person name="Varghese N."/>
            <person name="Submissions S."/>
        </authorList>
    </citation>
    <scope>NUCLEOTIDE SEQUENCE [LARGE SCALE GENOMIC DNA]</scope>
    <source>
        <strain evidence="4">DSM 43161</strain>
    </source>
</reference>
<evidence type="ECO:0000256" key="1">
    <source>
        <dbReference type="SAM" id="MobiDB-lite"/>
    </source>
</evidence>
<dbReference type="RefSeq" id="WP_075014318.1">
    <property type="nucleotide sequence ID" value="NZ_FOWE01000007.1"/>
</dbReference>
<feature type="region of interest" description="Disordered" evidence="1">
    <location>
        <begin position="82"/>
        <end position="110"/>
    </location>
</feature>